<name>A0A2S4ZY42_9SPHI</name>
<dbReference type="Proteomes" id="UP000236893">
    <property type="component" value="Unassembled WGS sequence"/>
</dbReference>
<evidence type="ECO:0000313" key="4">
    <source>
        <dbReference type="Proteomes" id="UP000236893"/>
    </source>
</evidence>
<evidence type="ECO:0000256" key="1">
    <source>
        <dbReference type="SAM" id="SignalP"/>
    </source>
</evidence>
<dbReference type="AlphaFoldDB" id="A0A2S4ZY42"/>
<evidence type="ECO:0000259" key="2">
    <source>
        <dbReference type="Pfam" id="PF13648"/>
    </source>
</evidence>
<dbReference type="InterPro" id="IPR024311">
    <property type="entry name" value="Lipocalin-like"/>
</dbReference>
<sequence length="564" mass="61244">MTKNLLSFKLSSLVFLFTFLLPIACKKGDSDPEIPKENILVLDKTTVTPGDLVTVNYELPKDKSSWEILIGAKNVTLTKIDDTTAAFLVPVIPSGQLNLDFSIVGAKEKPDLTISAYSPISNPEQVKDAYLAELDNAIADVSSIEDANTLTVFKETFKAKYAALTDTEKKELAFVLQKLKFDMPDIAEQAIHSKSTNDLIDVPSRIDTDQEYRAGVIGYVALVTESIALLTVSAEAIAAPTGFTQALGLAGLAATFYTFKKALDYKRVLFLYNGQNKEVINLKILLSGQNNSTKVVEAVTTADPEIVFETGVQRSFNVSSAYQGVSIADEKSTNAFFRKIVLVTNKATSIYNGVVKVVNKVKSWFSGDPKLIELASGIPATPASEIRNSPANLIKIENVSNSAIKLSTTANGDILTITATGTIKEDQTFTFDVVYSYPAMGISKRKKITAKLNNPSLNGTWKLISEVDESNQTDIITPCSGNNTLSFNSSKNTYVGKSHKPFNGACQLESEYSGTYTLNNGTLNLSVNVIGSPQSAQVILLSGTTLKLRFTDNHGSYLETYTRQ</sequence>
<reference evidence="3 4" key="1">
    <citation type="submission" date="2018-01" db="EMBL/GenBank/DDBJ databases">
        <authorList>
            <person name="Gaut B.S."/>
            <person name="Morton B.R."/>
            <person name="Clegg M.T."/>
            <person name="Duvall M.R."/>
        </authorList>
    </citation>
    <scope>NUCLEOTIDE SEQUENCE [LARGE SCALE GENOMIC DNA]</scope>
    <source>
        <strain evidence="3 4">HR-AV</strain>
    </source>
</reference>
<protein>
    <recommendedName>
        <fullName evidence="2">Lipocalin-like domain-containing protein</fullName>
    </recommendedName>
</protein>
<keyword evidence="4" id="KW-1185">Reference proteome</keyword>
<gene>
    <name evidence="3" type="ORF">C3K47_15740</name>
</gene>
<dbReference type="EMBL" id="PQVF01000012">
    <property type="protein sequence ID" value="POY35235.1"/>
    <property type="molecule type" value="Genomic_DNA"/>
</dbReference>
<dbReference type="OrthoDB" id="1395864at2"/>
<evidence type="ECO:0000313" key="3">
    <source>
        <dbReference type="EMBL" id="POY35235.1"/>
    </source>
</evidence>
<dbReference type="Pfam" id="PF13648">
    <property type="entry name" value="Lipocalin_4"/>
    <property type="match status" value="1"/>
</dbReference>
<comment type="caution">
    <text evidence="3">The sequence shown here is derived from an EMBL/GenBank/DDBJ whole genome shotgun (WGS) entry which is preliminary data.</text>
</comment>
<dbReference type="RefSeq" id="WP_103790121.1">
    <property type="nucleotide sequence ID" value="NZ_PQVF01000012.1"/>
</dbReference>
<proteinExistence type="predicted"/>
<feature type="signal peptide" evidence="1">
    <location>
        <begin position="1"/>
        <end position="26"/>
    </location>
</feature>
<keyword evidence="1" id="KW-0732">Signal</keyword>
<feature type="domain" description="Lipocalin-like" evidence="2">
    <location>
        <begin position="457"/>
        <end position="548"/>
    </location>
</feature>
<feature type="chain" id="PRO_5015498803" description="Lipocalin-like domain-containing protein" evidence="1">
    <location>
        <begin position="27"/>
        <end position="564"/>
    </location>
</feature>
<organism evidence="3 4">
    <name type="scientific">Solitalea longa</name>
    <dbReference type="NCBI Taxonomy" id="2079460"/>
    <lineage>
        <taxon>Bacteria</taxon>
        <taxon>Pseudomonadati</taxon>
        <taxon>Bacteroidota</taxon>
        <taxon>Sphingobacteriia</taxon>
        <taxon>Sphingobacteriales</taxon>
        <taxon>Sphingobacteriaceae</taxon>
        <taxon>Solitalea</taxon>
    </lineage>
</organism>
<accession>A0A2S4ZY42</accession>